<dbReference type="EMBL" id="LAZR01003474">
    <property type="protein sequence ID" value="KKN17935.1"/>
    <property type="molecule type" value="Genomic_DNA"/>
</dbReference>
<dbReference type="EC" id="3.1.26.4" evidence="5"/>
<protein>
    <recommendedName>
        <fullName evidence="5">ribonuclease H</fullName>
        <ecNumber evidence="5">3.1.26.4</ecNumber>
    </recommendedName>
</protein>
<dbReference type="CDD" id="cd09278">
    <property type="entry name" value="RNase_HI_prokaryote_like"/>
    <property type="match status" value="1"/>
</dbReference>
<reference evidence="12" key="1">
    <citation type="journal article" date="2015" name="Nature">
        <title>Complex archaea that bridge the gap between prokaryotes and eukaryotes.</title>
        <authorList>
            <person name="Spang A."/>
            <person name="Saw J.H."/>
            <person name="Jorgensen S.L."/>
            <person name="Zaremba-Niedzwiedzka K."/>
            <person name="Martijn J."/>
            <person name="Lind A.E."/>
            <person name="van Eijk R."/>
            <person name="Schleper C."/>
            <person name="Guy L."/>
            <person name="Ettema T.J."/>
        </authorList>
    </citation>
    <scope>NUCLEOTIDE SEQUENCE</scope>
</reference>
<comment type="catalytic activity">
    <reaction evidence="1">
        <text>Endonucleolytic cleavage to 5'-phosphomonoester.</text>
        <dbReference type="EC" id="3.1.26.4"/>
    </reaction>
</comment>
<evidence type="ECO:0000256" key="9">
    <source>
        <dbReference type="ARBA" id="ARBA00022801"/>
    </source>
</evidence>
<dbReference type="InterPro" id="IPR012337">
    <property type="entry name" value="RNaseH-like_sf"/>
</dbReference>
<dbReference type="SUPFAM" id="SSF53098">
    <property type="entry name" value="Ribonuclease H-like"/>
    <property type="match status" value="1"/>
</dbReference>
<dbReference type="GO" id="GO:0043137">
    <property type="term" value="P:DNA replication, removal of RNA primer"/>
    <property type="evidence" value="ECO:0007669"/>
    <property type="project" value="TreeGrafter"/>
</dbReference>
<comment type="cofactor">
    <cofactor evidence="2">
        <name>Mg(2+)</name>
        <dbReference type="ChEBI" id="CHEBI:18420"/>
    </cofactor>
</comment>
<keyword evidence="9" id="KW-0378">Hydrolase</keyword>
<dbReference type="Pfam" id="PF00075">
    <property type="entry name" value="RNase_H"/>
    <property type="match status" value="1"/>
</dbReference>
<evidence type="ECO:0000256" key="8">
    <source>
        <dbReference type="ARBA" id="ARBA00022759"/>
    </source>
</evidence>
<accession>A0A0F9NEI3</accession>
<dbReference type="InterPro" id="IPR036397">
    <property type="entry name" value="RNaseH_sf"/>
</dbReference>
<feature type="domain" description="RNase H type-1" evidence="11">
    <location>
        <begin position="1"/>
        <end position="126"/>
    </location>
</feature>
<evidence type="ECO:0000256" key="4">
    <source>
        <dbReference type="ARBA" id="ARBA00011245"/>
    </source>
</evidence>
<evidence type="ECO:0000256" key="2">
    <source>
        <dbReference type="ARBA" id="ARBA00001946"/>
    </source>
</evidence>
<dbReference type="Gene3D" id="3.30.420.10">
    <property type="entry name" value="Ribonuclease H-like superfamily/Ribonuclease H"/>
    <property type="match status" value="1"/>
</dbReference>
<evidence type="ECO:0000256" key="7">
    <source>
        <dbReference type="ARBA" id="ARBA00022723"/>
    </source>
</evidence>
<comment type="similarity">
    <text evidence="3">Belongs to the RNase H family.</text>
</comment>
<keyword evidence="6" id="KW-0540">Nuclease</keyword>
<dbReference type="InterPro" id="IPR050092">
    <property type="entry name" value="RNase_H"/>
</dbReference>
<evidence type="ECO:0000313" key="12">
    <source>
        <dbReference type="EMBL" id="KKN17935.1"/>
    </source>
</evidence>
<dbReference type="AlphaFoldDB" id="A0A0F9NEI3"/>
<name>A0A0F9NEI3_9ZZZZ</name>
<sequence>MEIYTDGACIPNPGKGGWGFVVVSHDDVFAERSGGVLDTTNNRMEFQAVIEALEWLEPDERVVIYSDSQLVVKVLNGEWNGKKNVDLVEAGRDLMFSKKAELEWIRGHAGNKWNEYADSLAEGVAVGL</sequence>
<dbReference type="PROSITE" id="PS50879">
    <property type="entry name" value="RNASE_H_1"/>
    <property type="match status" value="1"/>
</dbReference>
<dbReference type="InterPro" id="IPR022892">
    <property type="entry name" value="RNaseHI"/>
</dbReference>
<gene>
    <name evidence="12" type="ORF">LCGC14_0960810</name>
</gene>
<dbReference type="PANTHER" id="PTHR10642:SF26">
    <property type="entry name" value="RIBONUCLEASE H1"/>
    <property type="match status" value="1"/>
</dbReference>
<organism evidence="12">
    <name type="scientific">marine sediment metagenome</name>
    <dbReference type="NCBI Taxonomy" id="412755"/>
    <lineage>
        <taxon>unclassified sequences</taxon>
        <taxon>metagenomes</taxon>
        <taxon>ecological metagenomes</taxon>
    </lineage>
</organism>
<evidence type="ECO:0000256" key="6">
    <source>
        <dbReference type="ARBA" id="ARBA00022722"/>
    </source>
</evidence>
<evidence type="ECO:0000256" key="3">
    <source>
        <dbReference type="ARBA" id="ARBA00005300"/>
    </source>
</evidence>
<evidence type="ECO:0000256" key="5">
    <source>
        <dbReference type="ARBA" id="ARBA00012180"/>
    </source>
</evidence>
<comment type="caution">
    <text evidence="12">The sequence shown here is derived from an EMBL/GenBank/DDBJ whole genome shotgun (WGS) entry which is preliminary data.</text>
</comment>
<keyword evidence="10" id="KW-0460">Magnesium</keyword>
<evidence type="ECO:0000256" key="1">
    <source>
        <dbReference type="ARBA" id="ARBA00000077"/>
    </source>
</evidence>
<evidence type="ECO:0000259" key="11">
    <source>
        <dbReference type="PROSITE" id="PS50879"/>
    </source>
</evidence>
<evidence type="ECO:0000256" key="10">
    <source>
        <dbReference type="ARBA" id="ARBA00022842"/>
    </source>
</evidence>
<dbReference type="GO" id="GO:0004523">
    <property type="term" value="F:RNA-DNA hybrid ribonuclease activity"/>
    <property type="evidence" value="ECO:0007669"/>
    <property type="project" value="UniProtKB-EC"/>
</dbReference>
<dbReference type="GO" id="GO:0046872">
    <property type="term" value="F:metal ion binding"/>
    <property type="evidence" value="ECO:0007669"/>
    <property type="project" value="UniProtKB-KW"/>
</dbReference>
<keyword evidence="7" id="KW-0479">Metal-binding</keyword>
<proteinExistence type="inferred from homology"/>
<dbReference type="PANTHER" id="PTHR10642">
    <property type="entry name" value="RIBONUCLEASE H1"/>
    <property type="match status" value="1"/>
</dbReference>
<keyword evidence="8" id="KW-0255">Endonuclease</keyword>
<comment type="subunit">
    <text evidence="4">Monomer.</text>
</comment>
<dbReference type="GO" id="GO:0003676">
    <property type="term" value="F:nucleic acid binding"/>
    <property type="evidence" value="ECO:0007669"/>
    <property type="project" value="InterPro"/>
</dbReference>
<dbReference type="InterPro" id="IPR002156">
    <property type="entry name" value="RNaseH_domain"/>
</dbReference>